<evidence type="ECO:0000313" key="8">
    <source>
        <dbReference type="EMBL" id="KAJ6837195.1"/>
    </source>
</evidence>
<dbReference type="GO" id="GO:0043531">
    <property type="term" value="F:ADP binding"/>
    <property type="evidence" value="ECO:0007669"/>
    <property type="project" value="InterPro"/>
</dbReference>
<dbReference type="Pfam" id="PF00931">
    <property type="entry name" value="NB-ARC"/>
    <property type="match status" value="1"/>
</dbReference>
<dbReference type="InterPro" id="IPR058922">
    <property type="entry name" value="WHD_DRP"/>
</dbReference>
<proteinExistence type="inferred from homology"/>
<keyword evidence="4" id="KW-0067">ATP-binding</keyword>
<dbReference type="GO" id="GO:0009626">
    <property type="term" value="P:plant-type hypersensitive response"/>
    <property type="evidence" value="ECO:0007669"/>
    <property type="project" value="UniProtKB-ARBA"/>
</dbReference>
<dbReference type="InterPro" id="IPR036388">
    <property type="entry name" value="WH-like_DNA-bd_sf"/>
</dbReference>
<name>A0AAX6H9X3_IRIPA</name>
<dbReference type="InterPro" id="IPR050905">
    <property type="entry name" value="Plant_NBS-LRR"/>
</dbReference>
<evidence type="ECO:0000256" key="3">
    <source>
        <dbReference type="ARBA" id="ARBA00022821"/>
    </source>
</evidence>
<accession>A0AAX6H9X3</accession>
<feature type="domain" description="Disease resistance protein At4g27190-like leucine-rich repeats" evidence="6">
    <location>
        <begin position="745"/>
        <end position="879"/>
    </location>
</feature>
<keyword evidence="9" id="KW-1185">Reference proteome</keyword>
<evidence type="ECO:0000313" key="9">
    <source>
        <dbReference type="Proteomes" id="UP001140949"/>
    </source>
</evidence>
<dbReference type="Pfam" id="PF23559">
    <property type="entry name" value="WHD_DRP"/>
    <property type="match status" value="1"/>
</dbReference>
<organism evidence="8 9">
    <name type="scientific">Iris pallida</name>
    <name type="common">Sweet iris</name>
    <dbReference type="NCBI Taxonomy" id="29817"/>
    <lineage>
        <taxon>Eukaryota</taxon>
        <taxon>Viridiplantae</taxon>
        <taxon>Streptophyta</taxon>
        <taxon>Embryophyta</taxon>
        <taxon>Tracheophyta</taxon>
        <taxon>Spermatophyta</taxon>
        <taxon>Magnoliopsida</taxon>
        <taxon>Liliopsida</taxon>
        <taxon>Asparagales</taxon>
        <taxon>Iridaceae</taxon>
        <taxon>Iridoideae</taxon>
        <taxon>Irideae</taxon>
        <taxon>Iris</taxon>
    </lineage>
</organism>
<feature type="domain" description="NB-ARC" evidence="5">
    <location>
        <begin position="153"/>
        <end position="325"/>
    </location>
</feature>
<dbReference type="Proteomes" id="UP001140949">
    <property type="component" value="Unassembled WGS sequence"/>
</dbReference>
<dbReference type="FunFam" id="3.40.50.300:FF:001091">
    <property type="entry name" value="Probable disease resistance protein At1g61300"/>
    <property type="match status" value="1"/>
</dbReference>
<evidence type="ECO:0000259" key="6">
    <source>
        <dbReference type="Pfam" id="PF23247"/>
    </source>
</evidence>
<dbReference type="Gene3D" id="1.10.8.430">
    <property type="entry name" value="Helical domain of apoptotic protease-activating factors"/>
    <property type="match status" value="1"/>
</dbReference>
<dbReference type="Pfam" id="PF13855">
    <property type="entry name" value="LRR_8"/>
    <property type="match status" value="1"/>
</dbReference>
<dbReference type="EMBL" id="JANAVB010011399">
    <property type="protein sequence ID" value="KAJ6837195.1"/>
    <property type="molecule type" value="Genomic_DNA"/>
</dbReference>
<protein>
    <submittedName>
        <fullName evidence="8">Disease resistance protein</fullName>
    </submittedName>
</protein>
<dbReference type="GO" id="GO:0002758">
    <property type="term" value="P:innate immune response-activating signaling pathway"/>
    <property type="evidence" value="ECO:0007669"/>
    <property type="project" value="UniProtKB-ARBA"/>
</dbReference>
<dbReference type="InterPro" id="IPR001611">
    <property type="entry name" value="Leu-rich_rpt"/>
</dbReference>
<dbReference type="PROSITE" id="PS51450">
    <property type="entry name" value="LRR"/>
    <property type="match status" value="1"/>
</dbReference>
<dbReference type="GO" id="GO:0042742">
    <property type="term" value="P:defense response to bacterium"/>
    <property type="evidence" value="ECO:0007669"/>
    <property type="project" value="UniProtKB-ARBA"/>
</dbReference>
<reference evidence="8" key="1">
    <citation type="journal article" date="2023" name="GigaByte">
        <title>Genome assembly of the bearded iris, Iris pallida Lam.</title>
        <authorList>
            <person name="Bruccoleri R.E."/>
            <person name="Oakeley E.J."/>
            <person name="Faust A.M.E."/>
            <person name="Altorfer M."/>
            <person name="Dessus-Babus S."/>
            <person name="Burckhardt D."/>
            <person name="Oertli M."/>
            <person name="Naumann U."/>
            <person name="Petersen F."/>
            <person name="Wong J."/>
        </authorList>
    </citation>
    <scope>NUCLEOTIDE SEQUENCE</scope>
    <source>
        <strain evidence="8">GSM-AAB239-AS_SAM_17_03QT</strain>
    </source>
</reference>
<dbReference type="InterPro" id="IPR002182">
    <property type="entry name" value="NB-ARC"/>
</dbReference>
<dbReference type="GO" id="GO:0005524">
    <property type="term" value="F:ATP binding"/>
    <property type="evidence" value="ECO:0007669"/>
    <property type="project" value="UniProtKB-KW"/>
</dbReference>
<dbReference type="InterPro" id="IPR027417">
    <property type="entry name" value="P-loop_NTPase"/>
</dbReference>
<sequence>MEIVSSFIQPFMYCIGTPVIRQFGYLKVKETVDKLINLAGHVDAKKKDIQNEIEAASRDGRQCTNEVVWWIEKVEGLGGKVTKVQSDYDQRGRCSPNCWSSYKIGRRASKLLTKMVHLDKERAGLDVLVTNIPPASVQQMSNVVVGDMITLNKEKVCRYLEEETDGVVGIWGMGGVGKTTLLEAINDNFLNDIGNSVTNKLFDHVMFIVVSKEHQPENIQKTIVKKLRLRWSEDFVSQAEIIHEYLKEKNFLLLLDDIWRVVQLKDIGIPYPRGGGSGRRFRRKVVFTTRSMEVCKGMNCRGRIIKVECLKEDEAWNLFVENVGEDMIDLPGIRSRAEGVARECGGLPLALVVIGRAMATKGSQEEWDYALTQLRKSQPNNIPGMEEDYSMFPRLKFSYDCLRSDKMRECFLCCSLWPEDFIIAKMDLIECWMGHGLIDNFEDINEAYDEGCSLIGSLIAASLLEPVQEMDSAIKVHDVIRDLALWIACDNRDKWLVKAGVGLKEVPSEMLAKWGAAERVSLMKNEISELPPHFPPCPNLSTLLLQENCRLTAIPGSLFACMPNLTYLDLSSITNLREIPKEICCSVQLRCLNLSYTNISSLPEELGQLINLKYLLLRHTDELRGEVKGIIGRLLKLEYLDLYPCGFAETDELLRLPLLKALGTKITSEHALRQLSRVPLLYLNIEDMGDSTTTSIHLHHLLLGSCTKLSLRELKLYRCCSMRELVVDVDVRLPRLESLMLDGLANLTEIVWRRSVVPPSECFGRLRDLRIWNCHGLKDITWVLHLPCLEELELLHCEEMEQVVAIGEEEREKVTEPTFPRLRQLRLYYLPKLAMICDNNHAAAVNFPSLKWLQVLACKELKRLPFHPQLLNNCSRLKTILGEREWWEGIEWEDQSGQSSLLQPYFKAMGDL</sequence>
<dbReference type="Gene3D" id="1.10.10.10">
    <property type="entry name" value="Winged helix-like DNA-binding domain superfamily/Winged helix DNA-binding domain"/>
    <property type="match status" value="1"/>
</dbReference>
<evidence type="ECO:0000256" key="2">
    <source>
        <dbReference type="ARBA" id="ARBA00022737"/>
    </source>
</evidence>
<dbReference type="Pfam" id="PF23247">
    <property type="entry name" value="LRR_RPS2"/>
    <property type="match status" value="1"/>
</dbReference>
<comment type="similarity">
    <text evidence="1">Belongs to the disease resistance NB-LRR family.</text>
</comment>
<dbReference type="InterPro" id="IPR057135">
    <property type="entry name" value="At4g27190-like_LRR"/>
</dbReference>
<evidence type="ECO:0000259" key="5">
    <source>
        <dbReference type="Pfam" id="PF00931"/>
    </source>
</evidence>
<reference evidence="8" key="2">
    <citation type="submission" date="2023-04" db="EMBL/GenBank/DDBJ databases">
        <authorList>
            <person name="Bruccoleri R.E."/>
            <person name="Oakeley E.J."/>
            <person name="Faust A.-M."/>
            <person name="Dessus-Babus S."/>
            <person name="Altorfer M."/>
            <person name="Burckhardt D."/>
            <person name="Oertli M."/>
            <person name="Naumann U."/>
            <person name="Petersen F."/>
            <person name="Wong J."/>
        </authorList>
    </citation>
    <scope>NUCLEOTIDE SEQUENCE</scope>
    <source>
        <strain evidence="8">GSM-AAB239-AS_SAM_17_03QT</strain>
        <tissue evidence="8">Leaf</tissue>
    </source>
</reference>
<gene>
    <name evidence="8" type="ORF">M6B38_121640</name>
</gene>
<dbReference type="InterPro" id="IPR042197">
    <property type="entry name" value="Apaf_helical"/>
</dbReference>
<evidence type="ECO:0000256" key="4">
    <source>
        <dbReference type="ARBA" id="ARBA00022840"/>
    </source>
</evidence>
<evidence type="ECO:0000259" key="7">
    <source>
        <dbReference type="Pfam" id="PF23559"/>
    </source>
</evidence>
<dbReference type="Gene3D" id="3.40.50.300">
    <property type="entry name" value="P-loop containing nucleotide triphosphate hydrolases"/>
    <property type="match status" value="1"/>
</dbReference>
<keyword evidence="2" id="KW-0677">Repeat</keyword>
<dbReference type="FunFam" id="1.10.10.10:FF:000322">
    <property type="entry name" value="Probable disease resistance protein At1g63360"/>
    <property type="match status" value="1"/>
</dbReference>
<evidence type="ECO:0000256" key="1">
    <source>
        <dbReference type="ARBA" id="ARBA00008894"/>
    </source>
</evidence>
<dbReference type="SUPFAM" id="SSF52058">
    <property type="entry name" value="L domain-like"/>
    <property type="match status" value="1"/>
</dbReference>
<keyword evidence="4" id="KW-0547">Nucleotide-binding</keyword>
<dbReference type="InterPro" id="IPR032675">
    <property type="entry name" value="LRR_dom_sf"/>
</dbReference>
<dbReference type="PRINTS" id="PR00364">
    <property type="entry name" value="DISEASERSIST"/>
</dbReference>
<dbReference type="SUPFAM" id="SSF52540">
    <property type="entry name" value="P-loop containing nucleoside triphosphate hydrolases"/>
    <property type="match status" value="1"/>
</dbReference>
<dbReference type="PANTHER" id="PTHR33463">
    <property type="entry name" value="NB-ARC DOMAIN-CONTAINING PROTEIN-RELATED"/>
    <property type="match status" value="1"/>
</dbReference>
<dbReference type="PANTHER" id="PTHR33463:SF204">
    <property type="entry name" value="NB-ARC DOMAIN-CONTAINING PROTEIN"/>
    <property type="match status" value="1"/>
</dbReference>
<feature type="domain" description="Disease resistance protein winged helix" evidence="7">
    <location>
        <begin position="416"/>
        <end position="484"/>
    </location>
</feature>
<comment type="caution">
    <text evidence="8">The sequence shown here is derived from an EMBL/GenBank/DDBJ whole genome shotgun (WGS) entry which is preliminary data.</text>
</comment>
<dbReference type="AlphaFoldDB" id="A0AAX6H9X3"/>
<keyword evidence="3" id="KW-0611">Plant defense</keyword>
<dbReference type="Gene3D" id="3.80.10.10">
    <property type="entry name" value="Ribonuclease Inhibitor"/>
    <property type="match status" value="2"/>
</dbReference>